<comment type="caution">
    <text evidence="12">The sequence shown here is derived from an EMBL/GenBank/DDBJ whole genome shotgun (WGS) entry which is preliminary data.</text>
</comment>
<dbReference type="PRINTS" id="PR00418">
    <property type="entry name" value="TPI2FAMILY"/>
</dbReference>
<dbReference type="SUPFAM" id="SSF56719">
    <property type="entry name" value="Type II DNA topoisomerase"/>
    <property type="match status" value="1"/>
</dbReference>
<dbReference type="InterPro" id="IPR014721">
    <property type="entry name" value="Ribsml_uS5_D2-typ_fold_subgr"/>
</dbReference>
<feature type="binding site" evidence="10">
    <location>
        <position position="435"/>
    </location>
    <ligand>
        <name>Mg(2+)</name>
        <dbReference type="ChEBI" id="CHEBI:18420"/>
        <label>1</label>
        <note>catalytic</note>
    </ligand>
</feature>
<dbReference type="InterPro" id="IPR006171">
    <property type="entry name" value="TOPRIM_dom"/>
</dbReference>
<feature type="binding site" evidence="10">
    <location>
        <position position="513"/>
    </location>
    <ligand>
        <name>Mg(2+)</name>
        <dbReference type="ChEBI" id="CHEBI:18420"/>
        <label>2</label>
    </ligand>
</feature>
<feature type="site" description="Interaction with DNA" evidence="10">
    <location>
        <position position="460"/>
    </location>
</feature>
<dbReference type="InterPro" id="IPR036890">
    <property type="entry name" value="HATPase_C_sf"/>
</dbReference>
<evidence type="ECO:0000256" key="8">
    <source>
        <dbReference type="ARBA" id="ARBA00023125"/>
    </source>
</evidence>
<dbReference type="InterPro" id="IPR020568">
    <property type="entry name" value="Ribosomal_Su5_D2-typ_SF"/>
</dbReference>
<feature type="binding site" evidence="10">
    <location>
        <position position="513"/>
    </location>
    <ligand>
        <name>Mg(2+)</name>
        <dbReference type="ChEBI" id="CHEBI:18420"/>
        <label>1</label>
        <note>catalytic</note>
    </ligand>
</feature>
<dbReference type="PRINTS" id="PR01159">
    <property type="entry name" value="DNAGYRASEB"/>
</dbReference>
<dbReference type="InterPro" id="IPR000565">
    <property type="entry name" value="Topo_IIA_B"/>
</dbReference>
<evidence type="ECO:0000256" key="6">
    <source>
        <dbReference type="ARBA" id="ARBA00022842"/>
    </source>
</evidence>
<dbReference type="SUPFAM" id="SSF54211">
    <property type="entry name" value="Ribosomal protein S5 domain 2-like"/>
    <property type="match status" value="1"/>
</dbReference>
<keyword evidence="13" id="KW-1185">Reference proteome</keyword>
<dbReference type="SUPFAM" id="SSF55874">
    <property type="entry name" value="ATPase domain of HSP90 chaperone/DNA topoisomerase II/histidine kinase"/>
    <property type="match status" value="1"/>
</dbReference>
<sequence length="651" mass="72755">MSNEAVLEANSYSAENIQVLEGLEAVRKRPAMYIGDTGFKGVHHLIWEVVDNSIDEAMAGYCDTINVVIEKNNSITVTDNGRGIPTGMHPKEKRSALEVVLTVLHAGGKFDKDTYKVSGGLHGVGVSCVNALSVHLRAEVHREGKIFEQEFSEGKPLYPARVIGESEKTGTIIHFLPDATIFTVTEYKYETVSTRLRELSYLNKGIKLTLVDKREEDEEGKFRGEEFYSEIGLNEFVLYLEGTRQALIPEPIYMENTKGSVPVEIAMMYNTSYAENVFSYVNNINTVEGGTHVQGFRAALTRTLKNYAEKSGILAKEKIEISGDDFREGLTAVISVKVAEPQFEGQTKTKLGNSEVVSVVSQVVAEMLDTYLAEHPKEARVIIDKVILAAKARIAAKKAREMVQRKNVMTGTGLPGKLSDCSETDPAICELYLVEGDSAGGTAKQGRNRAFQAILPLRGKILNVEKAQEYKIYENEEIKNMFTAMGVQIGKDGDERALNIDKLRYHKIVIMTDADIDGSHIRTLILTFFFRYMKVLIDHGYIYIAQPPLYLVKKGKEERYCWTEADREVAVRELGGGREDLVGIQRYKGLGEMNAEQLWDTTMNPDHRSLKQVSIESAAEADHLFSMLMGDEVGPRRDFIEKNAKYARVDV</sequence>
<comment type="catalytic activity">
    <reaction evidence="1 10">
        <text>ATP-dependent breakage, passage and rejoining of double-stranded DNA.</text>
        <dbReference type="EC" id="5.6.2.2"/>
    </reaction>
</comment>
<keyword evidence="5 10" id="KW-0067">ATP-binding</keyword>
<dbReference type="EMBL" id="QNUL01000026">
    <property type="protein sequence ID" value="REA57659.1"/>
    <property type="molecule type" value="Genomic_DNA"/>
</dbReference>
<dbReference type="GO" id="GO:0034335">
    <property type="term" value="F:DNA negative supercoiling activity"/>
    <property type="evidence" value="ECO:0007669"/>
    <property type="project" value="UniProtKB-ARBA"/>
</dbReference>
<keyword evidence="8" id="KW-0238">DNA-binding</keyword>
<dbReference type="InterPro" id="IPR013759">
    <property type="entry name" value="Topo_IIA_B_C"/>
</dbReference>
<dbReference type="CDD" id="cd00822">
    <property type="entry name" value="TopoII_Trans_DNA_gyrase"/>
    <property type="match status" value="1"/>
</dbReference>
<dbReference type="GO" id="GO:0006261">
    <property type="term" value="P:DNA-templated DNA replication"/>
    <property type="evidence" value="ECO:0007669"/>
    <property type="project" value="UniProtKB-UniRule"/>
</dbReference>
<dbReference type="AlphaFoldDB" id="A0A3D8Y564"/>
<reference evidence="12 13" key="1">
    <citation type="submission" date="2018-07" db="EMBL/GenBank/DDBJ databases">
        <title>Dyadobacter roseus sp. nov., isolated from rose rhizosphere soil.</title>
        <authorList>
            <person name="Chen L."/>
        </authorList>
    </citation>
    <scope>NUCLEOTIDE SEQUENCE [LARGE SCALE GENOMIC DNA]</scope>
    <source>
        <strain evidence="12 13">RS19</strain>
    </source>
</reference>
<comment type="subunit">
    <text evidence="10">Heterotetramer, composed of two GyrA and two GyrB chains. In the heterotetramer, GyrA contains the active site tyrosine that forms a transient covalent intermediate with DNA, while GyrB binds cofactors and catalyzes ATP hydrolysis.</text>
</comment>
<evidence type="ECO:0000256" key="4">
    <source>
        <dbReference type="ARBA" id="ARBA00022741"/>
    </source>
</evidence>
<comment type="subcellular location">
    <subcellularLocation>
        <location evidence="10">Cytoplasm</location>
    </subcellularLocation>
</comment>
<dbReference type="InterPro" id="IPR001241">
    <property type="entry name" value="Topo_IIA"/>
</dbReference>
<name>A0A3D8Y564_9BACT</name>
<evidence type="ECO:0000313" key="13">
    <source>
        <dbReference type="Proteomes" id="UP000256373"/>
    </source>
</evidence>
<dbReference type="NCBIfam" id="NF004189">
    <property type="entry name" value="PRK05644.1"/>
    <property type="match status" value="1"/>
</dbReference>
<protein>
    <recommendedName>
        <fullName evidence="10">DNA gyrase subunit B</fullName>
        <ecNumber evidence="10">5.6.2.2</ecNumber>
    </recommendedName>
</protein>
<dbReference type="InterPro" id="IPR018522">
    <property type="entry name" value="TopoIIA_CS"/>
</dbReference>
<proteinExistence type="inferred from homology"/>
<dbReference type="InterPro" id="IPR003594">
    <property type="entry name" value="HATPase_dom"/>
</dbReference>
<dbReference type="FunFam" id="3.30.565.10:FF:000002">
    <property type="entry name" value="DNA gyrase subunit B"/>
    <property type="match status" value="1"/>
</dbReference>
<dbReference type="InterPro" id="IPR013760">
    <property type="entry name" value="Topo_IIA-like_dom_sf"/>
</dbReference>
<dbReference type="GO" id="GO:0005694">
    <property type="term" value="C:chromosome"/>
    <property type="evidence" value="ECO:0007669"/>
    <property type="project" value="InterPro"/>
</dbReference>
<comment type="miscellaneous">
    <text evidence="10">Few gyrases are as efficient as E.coli at forming negative supercoils. Not all organisms have 2 type II topoisomerases; in organisms with a single type II topoisomerase this enzyme also has to decatenate newly replicated chromosomes.</text>
</comment>
<dbReference type="FunFam" id="3.40.50.670:FF:000002">
    <property type="entry name" value="DNA gyrase subunit B"/>
    <property type="match status" value="1"/>
</dbReference>
<feature type="domain" description="Toprim" evidence="11">
    <location>
        <begin position="429"/>
        <end position="548"/>
    </location>
</feature>
<dbReference type="PANTHER" id="PTHR45866:SF1">
    <property type="entry name" value="DNA GYRASE SUBUNIT B, MITOCHONDRIAL"/>
    <property type="match status" value="1"/>
</dbReference>
<comment type="function">
    <text evidence="10">A type II topoisomerase that negatively supercoils closed circular double-stranded (ds) DNA in an ATP-dependent manner to modulate DNA topology and maintain chromosomes in an underwound state. Negative supercoiling favors strand separation, and DNA replication, transcription, recombination and repair, all of which involve strand separation. Also able to catalyze the interconversion of other topological isomers of dsDNA rings, including catenanes and knotted rings. Type II topoisomerases break and join 2 DNA strands simultaneously in an ATP-dependent manner.</text>
</comment>
<evidence type="ECO:0000256" key="2">
    <source>
        <dbReference type="ARBA" id="ARBA00010708"/>
    </source>
</evidence>
<dbReference type="InterPro" id="IPR013506">
    <property type="entry name" value="Topo_IIA_bsu_dom2"/>
</dbReference>
<dbReference type="SMART" id="SM00387">
    <property type="entry name" value="HATPase_c"/>
    <property type="match status" value="1"/>
</dbReference>
<evidence type="ECO:0000313" key="12">
    <source>
        <dbReference type="EMBL" id="REA57659.1"/>
    </source>
</evidence>
<keyword evidence="9 10" id="KW-0413">Isomerase</keyword>
<keyword evidence="4 10" id="KW-0547">Nucleotide-binding</keyword>
<dbReference type="InterPro" id="IPR034160">
    <property type="entry name" value="TOPRIM_GyrB"/>
</dbReference>
<dbReference type="GO" id="GO:0005737">
    <property type="term" value="C:cytoplasm"/>
    <property type="evidence" value="ECO:0007669"/>
    <property type="project" value="UniProtKB-SubCell"/>
</dbReference>
<dbReference type="Gene3D" id="3.40.50.670">
    <property type="match status" value="1"/>
</dbReference>
<dbReference type="CDD" id="cd16928">
    <property type="entry name" value="HATPase_GyrB-like"/>
    <property type="match status" value="1"/>
</dbReference>
<evidence type="ECO:0000256" key="10">
    <source>
        <dbReference type="HAMAP-Rule" id="MF_01898"/>
    </source>
</evidence>
<dbReference type="Pfam" id="PF00204">
    <property type="entry name" value="DNA_gyraseB"/>
    <property type="match status" value="1"/>
</dbReference>
<dbReference type="InterPro" id="IPR002288">
    <property type="entry name" value="DNA_gyrase_B_C"/>
</dbReference>
<dbReference type="PROSITE" id="PS50880">
    <property type="entry name" value="TOPRIM"/>
    <property type="match status" value="1"/>
</dbReference>
<evidence type="ECO:0000256" key="3">
    <source>
        <dbReference type="ARBA" id="ARBA00022723"/>
    </source>
</evidence>
<gene>
    <name evidence="10 12" type="primary">gyrB</name>
    <name evidence="12" type="ORF">DSL64_23260</name>
</gene>
<evidence type="ECO:0000259" key="11">
    <source>
        <dbReference type="PROSITE" id="PS50880"/>
    </source>
</evidence>
<dbReference type="Pfam" id="PF00986">
    <property type="entry name" value="DNA_gyraseB_C"/>
    <property type="match status" value="1"/>
</dbReference>
<keyword evidence="10" id="KW-0963">Cytoplasm</keyword>
<keyword evidence="7 10" id="KW-0799">Topoisomerase</keyword>
<dbReference type="Pfam" id="PF02518">
    <property type="entry name" value="HATPase_c"/>
    <property type="match status" value="1"/>
</dbReference>
<evidence type="ECO:0000256" key="5">
    <source>
        <dbReference type="ARBA" id="ARBA00022840"/>
    </source>
</evidence>
<evidence type="ECO:0000256" key="9">
    <source>
        <dbReference type="ARBA" id="ARBA00023235"/>
    </source>
</evidence>
<dbReference type="PROSITE" id="PS00177">
    <property type="entry name" value="TOPOISOMERASE_II"/>
    <property type="match status" value="1"/>
</dbReference>
<dbReference type="RefSeq" id="WP_115833346.1">
    <property type="nucleotide sequence ID" value="NZ_QNUL01000026.1"/>
</dbReference>
<dbReference type="SMART" id="SM00433">
    <property type="entry name" value="TOP2c"/>
    <property type="match status" value="1"/>
</dbReference>
<dbReference type="FunFam" id="3.30.230.10:FF:000005">
    <property type="entry name" value="DNA gyrase subunit B"/>
    <property type="match status" value="1"/>
</dbReference>
<evidence type="ECO:0000256" key="1">
    <source>
        <dbReference type="ARBA" id="ARBA00000185"/>
    </source>
</evidence>
<feature type="site" description="Interaction with DNA" evidence="10">
    <location>
        <position position="463"/>
    </location>
</feature>
<dbReference type="Pfam" id="PF01751">
    <property type="entry name" value="Toprim"/>
    <property type="match status" value="1"/>
</dbReference>
<dbReference type="CDD" id="cd03366">
    <property type="entry name" value="TOPRIM_TopoIIA_GyrB"/>
    <property type="match status" value="1"/>
</dbReference>
<dbReference type="PANTHER" id="PTHR45866">
    <property type="entry name" value="DNA GYRASE/TOPOISOMERASE SUBUNIT B"/>
    <property type="match status" value="1"/>
</dbReference>
<evidence type="ECO:0000256" key="7">
    <source>
        <dbReference type="ARBA" id="ARBA00023029"/>
    </source>
</evidence>
<organism evidence="12 13">
    <name type="scientific">Dyadobacter luteus</name>
    <dbReference type="NCBI Taxonomy" id="2259619"/>
    <lineage>
        <taxon>Bacteria</taxon>
        <taxon>Pseudomonadati</taxon>
        <taxon>Bacteroidota</taxon>
        <taxon>Cytophagia</taxon>
        <taxon>Cytophagales</taxon>
        <taxon>Spirosomataceae</taxon>
        <taxon>Dyadobacter</taxon>
    </lineage>
</organism>
<dbReference type="GO" id="GO:0046872">
    <property type="term" value="F:metal ion binding"/>
    <property type="evidence" value="ECO:0007669"/>
    <property type="project" value="UniProtKB-KW"/>
</dbReference>
<dbReference type="Proteomes" id="UP000256373">
    <property type="component" value="Unassembled WGS sequence"/>
</dbReference>
<accession>A0A3D8Y564</accession>
<dbReference type="InterPro" id="IPR011557">
    <property type="entry name" value="GyrB"/>
</dbReference>
<dbReference type="GO" id="GO:0003677">
    <property type="term" value="F:DNA binding"/>
    <property type="evidence" value="ECO:0007669"/>
    <property type="project" value="UniProtKB-KW"/>
</dbReference>
<dbReference type="Gene3D" id="3.30.565.10">
    <property type="entry name" value="Histidine kinase-like ATPase, C-terminal domain"/>
    <property type="match status" value="1"/>
</dbReference>
<comment type="similarity">
    <text evidence="2 10">Belongs to the type II topoisomerase GyrB family.</text>
</comment>
<dbReference type="Gene3D" id="3.30.230.10">
    <property type="match status" value="1"/>
</dbReference>
<dbReference type="OrthoDB" id="9802808at2"/>
<dbReference type="EC" id="5.6.2.2" evidence="10"/>
<comment type="cofactor">
    <cofactor evidence="10">
        <name>Mg(2+)</name>
        <dbReference type="ChEBI" id="CHEBI:18420"/>
    </cofactor>
    <cofactor evidence="10">
        <name>Mn(2+)</name>
        <dbReference type="ChEBI" id="CHEBI:29035"/>
    </cofactor>
    <cofactor evidence="10">
        <name>Ca(2+)</name>
        <dbReference type="ChEBI" id="CHEBI:29108"/>
    </cofactor>
    <text evidence="10">Binds two Mg(2+) per subunit. The magnesium ions form salt bridges with both the protein and the DNA. Can also accept other divalent metal cations, such as Mn(2+) or Ca(2+).</text>
</comment>
<keyword evidence="6 10" id="KW-0460">Magnesium</keyword>
<dbReference type="NCBIfam" id="TIGR01059">
    <property type="entry name" value="gyrB"/>
    <property type="match status" value="1"/>
</dbReference>
<dbReference type="GO" id="GO:0005524">
    <property type="term" value="F:ATP binding"/>
    <property type="evidence" value="ECO:0007669"/>
    <property type="project" value="UniProtKB-UniRule"/>
</dbReference>
<dbReference type="GO" id="GO:0006265">
    <property type="term" value="P:DNA topological change"/>
    <property type="evidence" value="ECO:0007669"/>
    <property type="project" value="UniProtKB-UniRule"/>
</dbReference>
<dbReference type="HAMAP" id="MF_01898">
    <property type="entry name" value="GyrB"/>
    <property type="match status" value="1"/>
</dbReference>
<feature type="binding site" evidence="10">
    <location>
        <position position="515"/>
    </location>
    <ligand>
        <name>Mg(2+)</name>
        <dbReference type="ChEBI" id="CHEBI:18420"/>
        <label>2</label>
    </ligand>
</feature>
<keyword evidence="3 10" id="KW-0479">Metal-binding</keyword>
<dbReference type="NCBIfam" id="NF011501">
    <property type="entry name" value="PRK14939.1"/>
    <property type="match status" value="1"/>
</dbReference>